<dbReference type="EMBL" id="LXPE01000012">
    <property type="protein sequence ID" value="OBA26866.1"/>
    <property type="molecule type" value="Genomic_DNA"/>
</dbReference>
<organism evidence="10 11">
    <name type="scientific">Hanseniaspora valbyensis NRRL Y-1626</name>
    <dbReference type="NCBI Taxonomy" id="766949"/>
    <lineage>
        <taxon>Eukaryota</taxon>
        <taxon>Fungi</taxon>
        <taxon>Dikarya</taxon>
        <taxon>Ascomycota</taxon>
        <taxon>Saccharomycotina</taxon>
        <taxon>Saccharomycetes</taxon>
        <taxon>Saccharomycodales</taxon>
        <taxon>Saccharomycodaceae</taxon>
        <taxon>Hanseniaspora</taxon>
    </lineage>
</organism>
<evidence type="ECO:0000256" key="5">
    <source>
        <dbReference type="ARBA" id="ARBA00023136"/>
    </source>
</evidence>
<evidence type="ECO:0000256" key="8">
    <source>
        <dbReference type="SAM" id="Phobius"/>
    </source>
</evidence>
<sequence>MILGNVFSHNNRFYNDSYFKDLKTYYDLNSKIFKWSSFTLFLLLTFVGVFQVENFSSFSYKNINLKNINPELIWMVDVVIVLAFTLFHLIIRAVVINTCLLSGYKFLNKKTNLKLVKFSKLKSLVEQIYYFAYFTAMVCFGYSIFYNTFIQNADECSFKSIWIQLKKIFIPHSVSTSSTASKVLETKEIFPQYHMLTLNVFYLVQISAYLYQLIYILLNLETKRKDYYQMIIHHTVTLVLTIGSYICSFNNIGYLIFGGNNEKDVCMGVENLKYVGHMVMITTDTTDMFLSLSKILNYLTLLPFKKMNYSEKMASITKSVISNCCDAAFLLGFVISWVLGRHIFYNLIVYNCYFKLISAMTVELEKYGEIVGYTQKHWTLVTSLVSLLLCLQSLQIIWFVMILKLVFRVLNKKVKTIRKQETEKDIVDSRSDEEDDDDDSDEDDDLDISEKEEDEKEAAKDISKFDAEKIPGDEEFSLVEATKHNRYKKKTNVTIFSDDNASEITLAKDTSITDISGVISEHEKSD</sequence>
<dbReference type="Proteomes" id="UP000092321">
    <property type="component" value="Unassembled WGS sequence"/>
</dbReference>
<dbReference type="InterPro" id="IPR016439">
    <property type="entry name" value="Lag1/Lac1-like"/>
</dbReference>
<feature type="transmembrane region" description="Helical" evidence="8">
    <location>
        <begin position="72"/>
        <end position="103"/>
    </location>
</feature>
<feature type="transmembrane region" description="Helical" evidence="8">
    <location>
        <begin position="230"/>
        <end position="257"/>
    </location>
</feature>
<comment type="similarity">
    <text evidence="2">Belongs to the sphingosine N-acyltransferase family.</text>
</comment>
<dbReference type="PANTHER" id="PTHR12560:SF0">
    <property type="entry name" value="LD18904P"/>
    <property type="match status" value="1"/>
</dbReference>
<keyword evidence="3 6" id="KW-0812">Transmembrane</keyword>
<feature type="transmembrane region" description="Helical" evidence="8">
    <location>
        <begin position="124"/>
        <end position="145"/>
    </location>
</feature>
<evidence type="ECO:0000313" key="11">
    <source>
        <dbReference type="Proteomes" id="UP000092321"/>
    </source>
</evidence>
<comment type="subcellular location">
    <subcellularLocation>
        <location evidence="1">Membrane</location>
        <topology evidence="1">Multi-pass membrane protein</topology>
    </subcellularLocation>
</comment>
<evidence type="ECO:0000256" key="1">
    <source>
        <dbReference type="ARBA" id="ARBA00004141"/>
    </source>
</evidence>
<reference evidence="11" key="1">
    <citation type="journal article" date="2016" name="Proc. Natl. Acad. Sci. U.S.A.">
        <title>Comparative genomics of biotechnologically important yeasts.</title>
        <authorList>
            <person name="Riley R."/>
            <person name="Haridas S."/>
            <person name="Wolfe K.H."/>
            <person name="Lopes M.R."/>
            <person name="Hittinger C.T."/>
            <person name="Goeker M."/>
            <person name="Salamov A.A."/>
            <person name="Wisecaver J.H."/>
            <person name="Long T.M."/>
            <person name="Calvey C.H."/>
            <person name="Aerts A.L."/>
            <person name="Barry K.W."/>
            <person name="Choi C."/>
            <person name="Clum A."/>
            <person name="Coughlan A.Y."/>
            <person name="Deshpande S."/>
            <person name="Douglass A.P."/>
            <person name="Hanson S.J."/>
            <person name="Klenk H.-P."/>
            <person name="LaButti K.M."/>
            <person name="Lapidus A."/>
            <person name="Lindquist E.A."/>
            <person name="Lipzen A.M."/>
            <person name="Meier-Kolthoff J.P."/>
            <person name="Ohm R.A."/>
            <person name="Otillar R.P."/>
            <person name="Pangilinan J.L."/>
            <person name="Peng Y."/>
            <person name="Rokas A."/>
            <person name="Rosa C.A."/>
            <person name="Scheuner C."/>
            <person name="Sibirny A.A."/>
            <person name="Slot J.C."/>
            <person name="Stielow J.B."/>
            <person name="Sun H."/>
            <person name="Kurtzman C.P."/>
            <person name="Blackwell M."/>
            <person name="Grigoriev I.V."/>
            <person name="Jeffries T.W."/>
        </authorList>
    </citation>
    <scope>NUCLEOTIDE SEQUENCE [LARGE SCALE GENOMIC DNA]</scope>
    <source>
        <strain evidence="11">NRRL Y-1626</strain>
    </source>
</reference>
<feature type="transmembrane region" description="Helical" evidence="8">
    <location>
        <begin position="320"/>
        <end position="339"/>
    </location>
</feature>
<proteinExistence type="inferred from homology"/>
<evidence type="ECO:0000259" key="9">
    <source>
        <dbReference type="PROSITE" id="PS50922"/>
    </source>
</evidence>
<dbReference type="PIRSF" id="PIRSF005225">
    <property type="entry name" value="LAG1_LAC1"/>
    <property type="match status" value="1"/>
</dbReference>
<dbReference type="Pfam" id="PF03798">
    <property type="entry name" value="TRAM_LAG1_CLN8"/>
    <property type="match status" value="2"/>
</dbReference>
<feature type="compositionally biased region" description="Basic and acidic residues" evidence="7">
    <location>
        <begin position="457"/>
        <end position="467"/>
    </location>
</feature>
<protein>
    <submittedName>
        <fullName evidence="10">LAG1-domain-containing protein</fullName>
    </submittedName>
</protein>
<feature type="transmembrane region" description="Helical" evidence="8">
    <location>
        <begin position="384"/>
        <end position="410"/>
    </location>
</feature>
<dbReference type="PANTHER" id="PTHR12560">
    <property type="entry name" value="LONGEVITY ASSURANCE FACTOR 1 LAG1"/>
    <property type="match status" value="1"/>
</dbReference>
<accession>A0A1B7TDN4</accession>
<dbReference type="PROSITE" id="PS50922">
    <property type="entry name" value="TLC"/>
    <property type="match status" value="1"/>
</dbReference>
<dbReference type="GO" id="GO:0016020">
    <property type="term" value="C:membrane"/>
    <property type="evidence" value="ECO:0007669"/>
    <property type="project" value="UniProtKB-SubCell"/>
</dbReference>
<dbReference type="GO" id="GO:0046513">
    <property type="term" value="P:ceramide biosynthetic process"/>
    <property type="evidence" value="ECO:0007669"/>
    <property type="project" value="InterPro"/>
</dbReference>
<name>A0A1B7TDN4_9ASCO</name>
<keyword evidence="11" id="KW-1185">Reference proteome</keyword>
<evidence type="ECO:0000256" key="4">
    <source>
        <dbReference type="ARBA" id="ARBA00022989"/>
    </source>
</evidence>
<dbReference type="SMART" id="SM00724">
    <property type="entry name" value="TLC"/>
    <property type="match status" value="1"/>
</dbReference>
<feature type="domain" description="TLC" evidence="9">
    <location>
        <begin position="158"/>
        <end position="411"/>
    </location>
</feature>
<dbReference type="GO" id="GO:0050291">
    <property type="term" value="F:sphingosine N-acyltransferase activity"/>
    <property type="evidence" value="ECO:0007669"/>
    <property type="project" value="InterPro"/>
</dbReference>
<evidence type="ECO:0000256" key="6">
    <source>
        <dbReference type="PROSITE-ProRule" id="PRU00205"/>
    </source>
</evidence>
<keyword evidence="4 8" id="KW-1133">Transmembrane helix</keyword>
<feature type="transmembrane region" description="Helical" evidence="8">
    <location>
        <begin position="32"/>
        <end position="52"/>
    </location>
</feature>
<evidence type="ECO:0000256" key="3">
    <source>
        <dbReference type="ARBA" id="ARBA00022692"/>
    </source>
</evidence>
<evidence type="ECO:0000313" key="10">
    <source>
        <dbReference type="EMBL" id="OBA26866.1"/>
    </source>
</evidence>
<feature type="transmembrane region" description="Helical" evidence="8">
    <location>
        <begin position="200"/>
        <end position="218"/>
    </location>
</feature>
<dbReference type="AlphaFoldDB" id="A0A1B7TDN4"/>
<gene>
    <name evidence="10" type="ORF">HANVADRAFT_52655</name>
</gene>
<feature type="compositionally biased region" description="Acidic residues" evidence="7">
    <location>
        <begin position="431"/>
        <end position="456"/>
    </location>
</feature>
<keyword evidence="5 6" id="KW-0472">Membrane</keyword>
<evidence type="ECO:0000256" key="7">
    <source>
        <dbReference type="SAM" id="MobiDB-lite"/>
    </source>
</evidence>
<comment type="caution">
    <text evidence="10">The sequence shown here is derived from an EMBL/GenBank/DDBJ whole genome shotgun (WGS) entry which is preliminary data.</text>
</comment>
<feature type="region of interest" description="Disordered" evidence="7">
    <location>
        <begin position="425"/>
        <end position="467"/>
    </location>
</feature>
<dbReference type="OrthoDB" id="537032at2759"/>
<evidence type="ECO:0000256" key="2">
    <source>
        <dbReference type="ARBA" id="ARBA00009808"/>
    </source>
</evidence>
<dbReference type="InterPro" id="IPR006634">
    <property type="entry name" value="TLC-dom"/>
</dbReference>